<protein>
    <submittedName>
        <fullName evidence="2">Uncharacterized protein</fullName>
    </submittedName>
</protein>
<evidence type="ECO:0000313" key="3">
    <source>
        <dbReference type="Proteomes" id="UP000030669"/>
    </source>
</evidence>
<sequence length="204" mass="22511">MTDKRHAKDIELLRLYLQDLPNELPLRSAQDSSYGFHAFGLDEEWLKEEGQEAAANRQLEVQWGTPRTTVAVLRERGPGIEAIADVLDQHLGMLPDSKWLDDVLDSVRLTFEVYTKDLPTHEQATLDESVESSGGAEASDAASSPPKAPKQQRSKRKKIDSHKLTDIADPAWRDLPEGADGRSSGAKAHPDLIASTRLFLGSST</sequence>
<dbReference type="OrthoDB" id="3267286at2759"/>
<dbReference type="HOGENOM" id="CLU_1343381_0_0_1"/>
<gene>
    <name evidence="2" type="ORF">GLOTRDRAFT_134403</name>
</gene>
<organism evidence="2 3">
    <name type="scientific">Gloeophyllum trabeum (strain ATCC 11539 / FP-39264 / Madison 617)</name>
    <name type="common">Brown rot fungus</name>
    <dbReference type="NCBI Taxonomy" id="670483"/>
    <lineage>
        <taxon>Eukaryota</taxon>
        <taxon>Fungi</taxon>
        <taxon>Dikarya</taxon>
        <taxon>Basidiomycota</taxon>
        <taxon>Agaricomycotina</taxon>
        <taxon>Agaricomycetes</taxon>
        <taxon>Gloeophyllales</taxon>
        <taxon>Gloeophyllaceae</taxon>
        <taxon>Gloeophyllum</taxon>
    </lineage>
</organism>
<accession>S7R6G5</accession>
<name>S7R6G5_GLOTA</name>
<feature type="compositionally biased region" description="Basic residues" evidence="1">
    <location>
        <begin position="150"/>
        <end position="160"/>
    </location>
</feature>
<feature type="compositionally biased region" description="Low complexity" evidence="1">
    <location>
        <begin position="131"/>
        <end position="145"/>
    </location>
</feature>
<dbReference type="KEGG" id="gtr:GLOTRDRAFT_134403"/>
<evidence type="ECO:0000313" key="2">
    <source>
        <dbReference type="EMBL" id="EPQ49960.1"/>
    </source>
</evidence>
<feature type="region of interest" description="Disordered" evidence="1">
    <location>
        <begin position="122"/>
        <end position="191"/>
    </location>
</feature>
<proteinExistence type="predicted"/>
<dbReference type="OMA" id="FYIKEQG"/>
<evidence type="ECO:0000256" key="1">
    <source>
        <dbReference type="SAM" id="MobiDB-lite"/>
    </source>
</evidence>
<dbReference type="AlphaFoldDB" id="S7R6G5"/>
<dbReference type="RefSeq" id="XP_007871584.1">
    <property type="nucleotide sequence ID" value="XM_007873393.1"/>
</dbReference>
<dbReference type="EMBL" id="KB469444">
    <property type="protein sequence ID" value="EPQ49960.1"/>
    <property type="molecule type" value="Genomic_DNA"/>
</dbReference>
<dbReference type="Proteomes" id="UP000030669">
    <property type="component" value="Unassembled WGS sequence"/>
</dbReference>
<dbReference type="GeneID" id="19303032"/>
<keyword evidence="3" id="KW-1185">Reference proteome</keyword>
<feature type="compositionally biased region" description="Basic and acidic residues" evidence="1">
    <location>
        <begin position="161"/>
        <end position="180"/>
    </location>
</feature>
<reference evidence="2 3" key="1">
    <citation type="journal article" date="2012" name="Science">
        <title>The Paleozoic origin of enzymatic lignin decomposition reconstructed from 31 fungal genomes.</title>
        <authorList>
            <person name="Floudas D."/>
            <person name="Binder M."/>
            <person name="Riley R."/>
            <person name="Barry K."/>
            <person name="Blanchette R.A."/>
            <person name="Henrissat B."/>
            <person name="Martinez A.T."/>
            <person name="Otillar R."/>
            <person name="Spatafora J.W."/>
            <person name="Yadav J.S."/>
            <person name="Aerts A."/>
            <person name="Benoit I."/>
            <person name="Boyd A."/>
            <person name="Carlson A."/>
            <person name="Copeland A."/>
            <person name="Coutinho P.M."/>
            <person name="de Vries R.P."/>
            <person name="Ferreira P."/>
            <person name="Findley K."/>
            <person name="Foster B."/>
            <person name="Gaskell J."/>
            <person name="Glotzer D."/>
            <person name="Gorecki P."/>
            <person name="Heitman J."/>
            <person name="Hesse C."/>
            <person name="Hori C."/>
            <person name="Igarashi K."/>
            <person name="Jurgens J.A."/>
            <person name="Kallen N."/>
            <person name="Kersten P."/>
            <person name="Kohler A."/>
            <person name="Kuees U."/>
            <person name="Kumar T.K.A."/>
            <person name="Kuo A."/>
            <person name="LaButti K."/>
            <person name="Larrondo L.F."/>
            <person name="Lindquist E."/>
            <person name="Ling A."/>
            <person name="Lombard V."/>
            <person name="Lucas S."/>
            <person name="Lundell T."/>
            <person name="Martin R."/>
            <person name="McLaughlin D.J."/>
            <person name="Morgenstern I."/>
            <person name="Morin E."/>
            <person name="Murat C."/>
            <person name="Nagy L.G."/>
            <person name="Nolan M."/>
            <person name="Ohm R.A."/>
            <person name="Patyshakuliyeva A."/>
            <person name="Rokas A."/>
            <person name="Ruiz-Duenas F.J."/>
            <person name="Sabat G."/>
            <person name="Salamov A."/>
            <person name="Samejima M."/>
            <person name="Schmutz J."/>
            <person name="Slot J.C."/>
            <person name="St John F."/>
            <person name="Stenlid J."/>
            <person name="Sun H."/>
            <person name="Sun S."/>
            <person name="Syed K."/>
            <person name="Tsang A."/>
            <person name="Wiebenga A."/>
            <person name="Young D."/>
            <person name="Pisabarro A."/>
            <person name="Eastwood D.C."/>
            <person name="Martin F."/>
            <person name="Cullen D."/>
            <person name="Grigoriev I.V."/>
            <person name="Hibbett D.S."/>
        </authorList>
    </citation>
    <scope>NUCLEOTIDE SEQUENCE [LARGE SCALE GENOMIC DNA]</scope>
    <source>
        <strain evidence="2 3">ATCC 11539</strain>
    </source>
</reference>